<dbReference type="Gene3D" id="3.40.605.10">
    <property type="entry name" value="Aldehyde Dehydrogenase, Chain A, domain 1"/>
    <property type="match status" value="1"/>
</dbReference>
<evidence type="ECO:0000259" key="6">
    <source>
        <dbReference type="Pfam" id="PF00171"/>
    </source>
</evidence>
<name>A0ABP7M3I1_9GAMM</name>
<organism evidence="9 10">
    <name type="scientific">Litoribacillus peritrichatus</name>
    <dbReference type="NCBI Taxonomy" id="718191"/>
    <lineage>
        <taxon>Bacteria</taxon>
        <taxon>Pseudomonadati</taxon>
        <taxon>Pseudomonadota</taxon>
        <taxon>Gammaproteobacteria</taxon>
        <taxon>Oceanospirillales</taxon>
        <taxon>Oceanospirillaceae</taxon>
        <taxon>Litoribacillus</taxon>
    </lineage>
</organism>
<feature type="domain" description="Aldehyde dehydrogenase" evidence="6">
    <location>
        <begin position="616"/>
        <end position="1034"/>
    </location>
</feature>
<dbReference type="Gene3D" id="3.20.20.220">
    <property type="match status" value="1"/>
</dbReference>
<protein>
    <recommendedName>
        <fullName evidence="5">Bifunctional protein PutA</fullName>
    </recommendedName>
    <domain>
        <recommendedName>
            <fullName evidence="5">Proline dehydrogenase</fullName>
            <ecNumber evidence="5">1.5.5.2</ecNumber>
        </recommendedName>
        <alternativeName>
            <fullName evidence="5">Proline oxidase</fullName>
        </alternativeName>
    </domain>
    <domain>
        <recommendedName>
            <fullName evidence="5">Delta-1-pyrroline-5-carboxylate dehydrogenase</fullName>
            <shortName evidence="5">P5C dehydrogenase</shortName>
            <ecNumber evidence="5">1.2.1.88</ecNumber>
        </recommendedName>
        <alternativeName>
            <fullName evidence="5">L-glutamate gamma-semialdehyde dehydrogenase</fullName>
        </alternativeName>
    </domain>
</protein>
<evidence type="ECO:0000256" key="2">
    <source>
        <dbReference type="ARBA" id="ARBA00023002"/>
    </source>
</evidence>
<evidence type="ECO:0000256" key="4">
    <source>
        <dbReference type="ARBA" id="ARBA00048142"/>
    </source>
</evidence>
<comment type="function">
    <text evidence="5">Oxidizes proline to glutamate for use as a carbon and nitrogen source.</text>
</comment>
<dbReference type="InterPro" id="IPR025703">
    <property type="entry name" value="Bifunct_PutA"/>
</dbReference>
<comment type="cofactor">
    <cofactor evidence="5">
        <name>FAD</name>
        <dbReference type="ChEBI" id="CHEBI:57692"/>
    </cofactor>
</comment>
<dbReference type="PROSITE" id="PS00070">
    <property type="entry name" value="ALDEHYDE_DEHYDR_CYS"/>
    <property type="match status" value="1"/>
</dbReference>
<dbReference type="InterPro" id="IPR050485">
    <property type="entry name" value="Proline_metab_enzyme"/>
</dbReference>
<keyword evidence="5" id="KW-0804">Transcription</keyword>
<dbReference type="PIRSF" id="PIRSF000197">
    <property type="entry name" value="Bifunct_PutA"/>
    <property type="match status" value="1"/>
</dbReference>
<comment type="catalytic activity">
    <reaction evidence="5">
        <text>L-proline + a quinone = (S)-1-pyrroline-5-carboxylate + a quinol + H(+)</text>
        <dbReference type="Rhea" id="RHEA:23784"/>
        <dbReference type="ChEBI" id="CHEBI:15378"/>
        <dbReference type="ChEBI" id="CHEBI:17388"/>
        <dbReference type="ChEBI" id="CHEBI:24646"/>
        <dbReference type="ChEBI" id="CHEBI:60039"/>
        <dbReference type="ChEBI" id="CHEBI:132124"/>
        <dbReference type="EC" id="1.5.5.2"/>
    </reaction>
</comment>
<keyword evidence="5" id="KW-0238">DNA-binding</keyword>
<keyword evidence="2 5" id="KW-0560">Oxidoreductase</keyword>
<evidence type="ECO:0000256" key="1">
    <source>
        <dbReference type="ARBA" id="ARBA00004786"/>
    </source>
</evidence>
<dbReference type="EC" id="1.5.5.2" evidence="5"/>
<keyword evidence="5" id="KW-0274">FAD</keyword>
<gene>
    <name evidence="9" type="primary">putA_1</name>
    <name evidence="9" type="ORF">GCM10022277_04970</name>
</gene>
<feature type="domain" description="Proline dehydrogenase PutA" evidence="8">
    <location>
        <begin position="72"/>
        <end position="161"/>
    </location>
</feature>
<dbReference type="NCBIfam" id="NF008869">
    <property type="entry name" value="PRK11904.1"/>
    <property type="match status" value="1"/>
</dbReference>
<comment type="similarity">
    <text evidence="5">In the N-terminal section; belongs to the proline dehydrogenase family.</text>
</comment>
<dbReference type="PANTHER" id="PTHR42862">
    <property type="entry name" value="DELTA-1-PYRROLINE-5-CARBOXYLATE DEHYDROGENASE 1, ISOFORM A-RELATED"/>
    <property type="match status" value="1"/>
</dbReference>
<dbReference type="SUPFAM" id="SSF53720">
    <property type="entry name" value="ALDH-like"/>
    <property type="match status" value="1"/>
</dbReference>
<dbReference type="EMBL" id="BAABBN010000004">
    <property type="protein sequence ID" value="GAA3913335.1"/>
    <property type="molecule type" value="Genomic_DNA"/>
</dbReference>
<dbReference type="Proteomes" id="UP001501565">
    <property type="component" value="Unassembled WGS sequence"/>
</dbReference>
<dbReference type="SUPFAM" id="SSF81935">
    <property type="entry name" value="N-terminal domain of bifunctional PutA protein"/>
    <property type="match status" value="1"/>
</dbReference>
<dbReference type="InterPro" id="IPR015590">
    <property type="entry name" value="Aldehyde_DH_dom"/>
</dbReference>
<evidence type="ECO:0000313" key="10">
    <source>
        <dbReference type="Proteomes" id="UP001501565"/>
    </source>
</evidence>
<dbReference type="Pfam" id="PF14850">
    <property type="entry name" value="Pro_dh-DNA_bdg"/>
    <property type="match status" value="1"/>
</dbReference>
<comment type="catalytic activity">
    <reaction evidence="4 5">
        <text>L-glutamate 5-semialdehyde + NAD(+) + H2O = L-glutamate + NADH + 2 H(+)</text>
        <dbReference type="Rhea" id="RHEA:30235"/>
        <dbReference type="ChEBI" id="CHEBI:15377"/>
        <dbReference type="ChEBI" id="CHEBI:15378"/>
        <dbReference type="ChEBI" id="CHEBI:29985"/>
        <dbReference type="ChEBI" id="CHEBI:57540"/>
        <dbReference type="ChEBI" id="CHEBI:57945"/>
        <dbReference type="ChEBI" id="CHEBI:58066"/>
        <dbReference type="EC" id="1.2.1.88"/>
    </reaction>
</comment>
<dbReference type="InterPro" id="IPR016162">
    <property type="entry name" value="Ald_DH_N"/>
</dbReference>
<keyword evidence="5" id="KW-0678">Repressor</keyword>
<dbReference type="InterPro" id="IPR024082">
    <property type="entry name" value="PRODH_PutA_dom_II"/>
</dbReference>
<comment type="pathway">
    <text evidence="1 5">Amino-acid degradation; L-proline degradation into L-glutamate; L-glutamate from L-proline: step 2/2.</text>
</comment>
<keyword evidence="3 5" id="KW-0520">NAD</keyword>
<dbReference type="RefSeq" id="WP_344795141.1">
    <property type="nucleotide sequence ID" value="NZ_BAABBN010000004.1"/>
</dbReference>
<dbReference type="Pfam" id="PF00171">
    <property type="entry name" value="Aldedh"/>
    <property type="match status" value="1"/>
</dbReference>
<dbReference type="InterPro" id="IPR016160">
    <property type="entry name" value="Ald_DH_CS_CYS"/>
</dbReference>
<sequence>MLILKDLLLRYQKLTSDHLIEIVSDYYLYDEKDFVEQLKAISHLEPSAEQAIQQLSATLISVASESHKLPLLNQVLSEYKLNGTEGVQLLSLAEGLLRIKDQDTAQRFIEDKVIAGDWESHKQKSKHSAVNLATEGLSKLKSWLVSNEEEKPFHHWLNASRNVLAREALKLLVSRLATIFIRGASIQSALSKGTSNTTHCCSYDMLGEAALTEEDADRYLENYLAAIDAVALHEKNAPKAPPSSPKDSVSIKLSALTPKFEFRHQSPLQRRFLVRVEKLVRSAHEQNVEITMDAEESDQLELTLSVFKHCLTLPGLKGWGRLGIAIQAYGFRAIPTILFIAQLAKEHQTRVPVRLVKGAYWDNEINKAQQLGLAGYPVFIQKQATDLNYQVCIQLLLEQQLAGHVRPQFATHNATSIATVITLARLLDDKQETLFPIEFQRLHGMGETIYNALSGYQKHFTEYVCRTYCPVGPYKELLPYLIRRILENGANQSFLNELASFKDNAETLSQLPIHGLVQYDRYHQDFPLPIDIYQPFFTETVGCNINQPGHWQRLSEACNPFTDTIYQVHSAIPDDLKQEEIAETLFSPNDKTHRLGISYTLTKVDQPAFRTLLSGRASWSAYPPDKRIDIIKVFASKLESNQYEFITLCIREAGKTWQDAIAEMKEAIGFCRYYANQYNGMKSTTVLPGTVNEKNQFKYNPKGNFICISPWNFPIAILVGQVVAALITGNRVIIKPAPQTRICARRIFDLLRESNVPADSLYYLTSDNQLTQTLLSTPNIDGVAFTGSLSTARKIQQHLLENHPYPIPVISETSGINCMITDDSILTEQMVKDVVHSAFGSAGQRCSALRVVFIHDSVFEETVKALIGAMNVLQVGNSLTPSTDLGPIIDQDALTSLVSYIAQKDQLNQILHAIPPSMKTGHYLSPILVELKSLTELTRETFGPILHVVRYKTNEVEQIISDIETSDYALTIGIHSRDKNWVDYLCSQLSMGNIYINRHITGAQVGAQPFGGNKRSGTGFKAGGPNYLLQFVNEQCISENLAAIGGNTKLITKSH</sequence>
<feature type="domain" description="Proline dehydrogenase" evidence="7">
    <location>
        <begin position="197"/>
        <end position="496"/>
    </location>
</feature>
<dbReference type="Pfam" id="PF01619">
    <property type="entry name" value="Pro_dh"/>
    <property type="match status" value="1"/>
</dbReference>
<reference evidence="10" key="1">
    <citation type="journal article" date="2019" name="Int. J. Syst. Evol. Microbiol.">
        <title>The Global Catalogue of Microorganisms (GCM) 10K type strain sequencing project: providing services to taxonomists for standard genome sequencing and annotation.</title>
        <authorList>
            <consortium name="The Broad Institute Genomics Platform"/>
            <consortium name="The Broad Institute Genome Sequencing Center for Infectious Disease"/>
            <person name="Wu L."/>
            <person name="Ma J."/>
        </authorList>
    </citation>
    <scope>NUCLEOTIDE SEQUENCE [LARGE SCALE GENOMIC DNA]</scope>
    <source>
        <strain evidence="10">JCM 17551</strain>
    </source>
</reference>
<evidence type="ECO:0000259" key="7">
    <source>
        <dbReference type="Pfam" id="PF01619"/>
    </source>
</evidence>
<evidence type="ECO:0000313" key="9">
    <source>
        <dbReference type="EMBL" id="GAA3913335.1"/>
    </source>
</evidence>
<proteinExistence type="inferred from homology"/>
<dbReference type="Gene3D" id="3.40.309.10">
    <property type="entry name" value="Aldehyde Dehydrogenase, Chain A, domain 2"/>
    <property type="match status" value="1"/>
</dbReference>
<dbReference type="SUPFAM" id="SSF51730">
    <property type="entry name" value="FAD-linked oxidoreductase"/>
    <property type="match status" value="1"/>
</dbReference>
<dbReference type="EC" id="1.2.1.88" evidence="5"/>
<dbReference type="InterPro" id="IPR016161">
    <property type="entry name" value="Ald_DH/histidinol_DH"/>
</dbReference>
<dbReference type="InterPro" id="IPR016163">
    <property type="entry name" value="Ald_DH_C"/>
</dbReference>
<keyword evidence="5" id="KW-0642">Proline metabolism</keyword>
<comment type="similarity">
    <text evidence="5">In the C-terminal section; belongs to the aldehyde dehydrogenase family.</text>
</comment>
<dbReference type="InterPro" id="IPR002872">
    <property type="entry name" value="Proline_DH_dom"/>
</dbReference>
<evidence type="ECO:0000256" key="5">
    <source>
        <dbReference type="PIRNR" id="PIRNR000197"/>
    </source>
</evidence>
<keyword evidence="5" id="KW-0805">Transcription regulation</keyword>
<comment type="caution">
    <text evidence="9">The sequence shown here is derived from an EMBL/GenBank/DDBJ whole genome shotgun (WGS) entry which is preliminary data.</text>
</comment>
<dbReference type="InterPro" id="IPR029041">
    <property type="entry name" value="FAD-linked_oxidoreductase-like"/>
</dbReference>
<comment type="pathway">
    <text evidence="5">Amino-acid degradation; L-proline degradation into L-glutamate; L-glutamate from L-proline: step 1/2.</text>
</comment>
<dbReference type="PANTHER" id="PTHR42862:SF1">
    <property type="entry name" value="DELTA-1-PYRROLINE-5-CARBOXYLATE DEHYDROGENASE 2, ISOFORM A-RELATED"/>
    <property type="match status" value="1"/>
</dbReference>
<keyword evidence="10" id="KW-1185">Reference proteome</keyword>
<accession>A0ABP7M3I1</accession>
<dbReference type="Gene3D" id="1.20.5.460">
    <property type="entry name" value="Single helix bin"/>
    <property type="match status" value="1"/>
</dbReference>
<keyword evidence="5" id="KW-0285">Flavoprotein</keyword>
<evidence type="ECO:0000256" key="3">
    <source>
        <dbReference type="ARBA" id="ARBA00023027"/>
    </source>
</evidence>
<dbReference type="InterPro" id="IPR024089">
    <property type="entry name" value="PRODH_PutA_dom_I/II"/>
</dbReference>
<evidence type="ECO:0000259" key="8">
    <source>
        <dbReference type="Pfam" id="PF14850"/>
    </source>
</evidence>